<gene>
    <name evidence="1" type="ORF">QN277_013132</name>
</gene>
<dbReference type="PANTHER" id="PTHR34375:SF2">
    <property type="entry name" value="GATA ZINC FINGER PROTEIN"/>
    <property type="match status" value="1"/>
</dbReference>
<dbReference type="SUPFAM" id="SSF52777">
    <property type="entry name" value="CoA-dependent acyltransferases"/>
    <property type="match status" value="1"/>
</dbReference>
<evidence type="ECO:0000313" key="1">
    <source>
        <dbReference type="EMBL" id="KAK4281669.1"/>
    </source>
</evidence>
<dbReference type="Proteomes" id="UP001293593">
    <property type="component" value="Unassembled WGS sequence"/>
</dbReference>
<organism evidence="1 2">
    <name type="scientific">Acacia crassicarpa</name>
    <name type="common">northern wattle</name>
    <dbReference type="NCBI Taxonomy" id="499986"/>
    <lineage>
        <taxon>Eukaryota</taxon>
        <taxon>Viridiplantae</taxon>
        <taxon>Streptophyta</taxon>
        <taxon>Embryophyta</taxon>
        <taxon>Tracheophyta</taxon>
        <taxon>Spermatophyta</taxon>
        <taxon>Magnoliopsida</taxon>
        <taxon>eudicotyledons</taxon>
        <taxon>Gunneridae</taxon>
        <taxon>Pentapetalae</taxon>
        <taxon>rosids</taxon>
        <taxon>fabids</taxon>
        <taxon>Fabales</taxon>
        <taxon>Fabaceae</taxon>
        <taxon>Caesalpinioideae</taxon>
        <taxon>mimosoid clade</taxon>
        <taxon>Acacieae</taxon>
        <taxon>Acacia</taxon>
    </lineage>
</organism>
<dbReference type="AlphaFoldDB" id="A0AAE1N2Y5"/>
<keyword evidence="2" id="KW-1185">Reference proteome</keyword>
<reference evidence="1" key="1">
    <citation type="submission" date="2023-10" db="EMBL/GenBank/DDBJ databases">
        <title>Chromosome-level genome of the transformable northern wattle, Acacia crassicarpa.</title>
        <authorList>
            <person name="Massaro I."/>
            <person name="Sinha N.R."/>
            <person name="Poethig S."/>
            <person name="Leichty A.R."/>
        </authorList>
    </citation>
    <scope>NUCLEOTIDE SEQUENCE</scope>
    <source>
        <strain evidence="1">Acra3RX</strain>
        <tissue evidence="1">Leaf</tissue>
    </source>
</reference>
<dbReference type="EMBL" id="JAWXYG010000002">
    <property type="protein sequence ID" value="KAK4281669.1"/>
    <property type="molecule type" value="Genomic_DNA"/>
</dbReference>
<dbReference type="InterPro" id="IPR023213">
    <property type="entry name" value="CAT-like_dom_sf"/>
</dbReference>
<protein>
    <submittedName>
        <fullName evidence="1">Uncharacterized protein</fullName>
    </submittedName>
</protein>
<sequence>MSEAGESEPLHPPMSDSITRLVGSTELSWCKAIPGGTGVTVVGLLFSKPPNIPFLQTALRNIQNSHPILRSKIHPDPSTNTYHFLIPPNPHIEITTFDLQSTSRIIATDSDDHNINSAFHLIVEHELSQNPWHDPSDSLTPADTDVFFASTYKISDHYWAVFLRLHTAVCDCTAAMAVQRELLAQLEGKSTALEVGNEDKIWMPIEDLVPKGKANKPFWARGADVLGYTLNAMRFANLSFVVASPPKCTQFVKFQLNSDETRALISVSYFLSFCLFNN</sequence>
<dbReference type="Gene3D" id="3.30.559.10">
    <property type="entry name" value="Chloramphenicol acetyltransferase-like domain"/>
    <property type="match status" value="1"/>
</dbReference>
<dbReference type="PANTHER" id="PTHR34375">
    <property type="entry name" value="GATA ZINC FINGER PROTEIN-RELATED"/>
    <property type="match status" value="1"/>
</dbReference>
<evidence type="ECO:0000313" key="2">
    <source>
        <dbReference type="Proteomes" id="UP001293593"/>
    </source>
</evidence>
<proteinExistence type="predicted"/>
<name>A0AAE1N2Y5_9FABA</name>
<comment type="caution">
    <text evidence="1">The sequence shown here is derived from an EMBL/GenBank/DDBJ whole genome shotgun (WGS) entry which is preliminary data.</text>
</comment>
<accession>A0AAE1N2Y5</accession>